<dbReference type="Proteomes" id="UP000283993">
    <property type="component" value="Unassembled WGS sequence"/>
</dbReference>
<accession>A0A423PIH0</accession>
<reference evidence="1 2" key="1">
    <citation type="submission" date="2013-10" db="EMBL/GenBank/DDBJ databases">
        <title>Salinisphaera orenii MK-B5 Genome Sequencing.</title>
        <authorList>
            <person name="Lai Q."/>
            <person name="Li C."/>
            <person name="Shao Z."/>
        </authorList>
    </citation>
    <scope>NUCLEOTIDE SEQUENCE [LARGE SCALE GENOMIC DNA]</scope>
    <source>
        <strain evidence="1 2">MK-B5</strain>
    </source>
</reference>
<dbReference type="EMBL" id="AYKH01000034">
    <property type="protein sequence ID" value="ROO25401.1"/>
    <property type="molecule type" value="Genomic_DNA"/>
</dbReference>
<proteinExistence type="predicted"/>
<evidence type="ECO:0000313" key="1">
    <source>
        <dbReference type="EMBL" id="ROO25401.1"/>
    </source>
</evidence>
<dbReference type="RefSeq" id="WP_123631769.1">
    <property type="nucleotide sequence ID" value="NZ_AYKH01000034.1"/>
</dbReference>
<dbReference type="InterPro" id="IPR013397">
    <property type="entry name" value="CRISPR-assoc_prot_Csy1"/>
</dbReference>
<protein>
    <submittedName>
        <fullName evidence="1">CRISPR-associated protein Csy1</fullName>
    </submittedName>
</protein>
<dbReference type="Pfam" id="PF09611">
    <property type="entry name" value="Cas_Csy1"/>
    <property type="match status" value="1"/>
</dbReference>
<dbReference type="AlphaFoldDB" id="A0A423PIH0"/>
<evidence type="ECO:0000313" key="2">
    <source>
        <dbReference type="Proteomes" id="UP000283993"/>
    </source>
</evidence>
<dbReference type="NCBIfam" id="TIGR02564">
    <property type="entry name" value="cas_Csy1"/>
    <property type="match status" value="1"/>
</dbReference>
<keyword evidence="2" id="KW-1185">Reference proteome</keyword>
<comment type="caution">
    <text evidence="1">The sequence shown here is derived from an EMBL/GenBank/DDBJ whole genome shotgun (WGS) entry which is preliminary data.</text>
</comment>
<name>A0A423PIH0_9GAMM</name>
<gene>
    <name evidence="1" type="ORF">SAOR_12705</name>
</gene>
<sequence length="454" mass="51487">MRGSTNETEKLRLTIQEFLSERLAGKVEKLAEDDPKHEALVAQFDYEHWLADAARRVAQLQVVTHSLKPIHPDAKGSSVYAPPGAPRPGAVVGTDLLGDQFTVDVVGNAAALDVFKFLKIDVDGRTLLERVEQSDPDLEAALSDDPQTGRERMQQFATITEPGGRYASHTRGKQLFWLVGDDPAVNDDFHLLAPLYATSLAHRVFQTINRDRFSDEAKAARDARRKDQPSETGYCDYPGLAVQRFGGSKPQNISQLNSERGGNSYLLGSAPPLWRSRAVAPIRSSSAFNAYGRRRNVRATIRELGTFLAEDPTRNMHTRDYRDQLTAELVDELIVFTSEMHQLPPGWTDDWQCRLPIEQQCWLDPHRAEMDREFAETLVETEWLPEMCQDFSRWLNARLDRHRKLRMGDAEHRHFARAAENDTNVRNALESARKDWQAQLEKELAALAEVFDDE</sequence>
<organism evidence="1 2">
    <name type="scientific">Salinisphaera orenii MK-B5</name>
    <dbReference type="NCBI Taxonomy" id="856730"/>
    <lineage>
        <taxon>Bacteria</taxon>
        <taxon>Pseudomonadati</taxon>
        <taxon>Pseudomonadota</taxon>
        <taxon>Gammaproteobacteria</taxon>
        <taxon>Salinisphaerales</taxon>
        <taxon>Salinisphaeraceae</taxon>
        <taxon>Salinisphaera</taxon>
    </lineage>
</organism>